<dbReference type="EMBL" id="CAJOBA010001202">
    <property type="protein sequence ID" value="CAF3582124.1"/>
    <property type="molecule type" value="Genomic_DNA"/>
</dbReference>
<name>A0A8S2GZW1_9BILA</name>
<evidence type="ECO:0000313" key="2">
    <source>
        <dbReference type="EMBL" id="CAF3582124.1"/>
    </source>
</evidence>
<evidence type="ECO:0000313" key="3">
    <source>
        <dbReference type="Proteomes" id="UP000682733"/>
    </source>
</evidence>
<sequence>MVKLEKEYLAVELDTDVGEEVVQMQQAFVEGVVEAVVDSVKREFRCEGQSTHDIFPLHIALLLSLMIPTNLSASYLEDFQQLKQLKFAE</sequence>
<dbReference type="AlphaFoldDB" id="A0A8S2GZW1"/>
<protein>
    <submittedName>
        <fullName evidence="2">Uncharacterized protein</fullName>
    </submittedName>
</protein>
<comment type="caution">
    <text evidence="2">The sequence shown here is derived from an EMBL/GenBank/DDBJ whole genome shotgun (WGS) entry which is preliminary data.</text>
</comment>
<proteinExistence type="predicted"/>
<dbReference type="Proteomes" id="UP000682733">
    <property type="component" value="Unassembled WGS sequence"/>
</dbReference>
<dbReference type="EMBL" id="CAJNOK010001202">
    <property type="protein sequence ID" value="CAF0798884.1"/>
    <property type="molecule type" value="Genomic_DNA"/>
</dbReference>
<organism evidence="2 3">
    <name type="scientific">Didymodactylos carnosus</name>
    <dbReference type="NCBI Taxonomy" id="1234261"/>
    <lineage>
        <taxon>Eukaryota</taxon>
        <taxon>Metazoa</taxon>
        <taxon>Spiralia</taxon>
        <taxon>Gnathifera</taxon>
        <taxon>Rotifera</taxon>
        <taxon>Eurotatoria</taxon>
        <taxon>Bdelloidea</taxon>
        <taxon>Philodinida</taxon>
        <taxon>Philodinidae</taxon>
        <taxon>Didymodactylos</taxon>
    </lineage>
</organism>
<dbReference type="Proteomes" id="UP000677228">
    <property type="component" value="Unassembled WGS sequence"/>
</dbReference>
<accession>A0A8S2GZW1</accession>
<gene>
    <name evidence="1" type="ORF">OVA965_LOCUS4537</name>
    <name evidence="2" type="ORF">TMI583_LOCUS4535</name>
</gene>
<evidence type="ECO:0000313" key="1">
    <source>
        <dbReference type="EMBL" id="CAF0798884.1"/>
    </source>
</evidence>
<reference evidence="2" key="1">
    <citation type="submission" date="2021-02" db="EMBL/GenBank/DDBJ databases">
        <authorList>
            <person name="Nowell W R."/>
        </authorList>
    </citation>
    <scope>NUCLEOTIDE SEQUENCE</scope>
</reference>